<dbReference type="PROSITE" id="PS00027">
    <property type="entry name" value="HOMEOBOX_1"/>
    <property type="match status" value="1"/>
</dbReference>
<evidence type="ECO:0000256" key="9">
    <source>
        <dbReference type="PROSITE-ProRule" id="PRU00108"/>
    </source>
</evidence>
<dbReference type="Gene3D" id="1.10.10.60">
    <property type="entry name" value="Homeodomain-like"/>
    <property type="match status" value="1"/>
</dbReference>
<protein>
    <recommendedName>
        <fullName evidence="12">Homeobox domain-containing protein</fullName>
    </recommendedName>
</protein>
<dbReference type="GO" id="GO:0000981">
    <property type="term" value="F:DNA-binding transcription factor activity, RNA polymerase II-specific"/>
    <property type="evidence" value="ECO:0007669"/>
    <property type="project" value="InterPro"/>
</dbReference>
<keyword evidence="5 9" id="KW-0238">DNA-binding</keyword>
<evidence type="ECO:0000256" key="5">
    <source>
        <dbReference type="ARBA" id="ARBA00023125"/>
    </source>
</evidence>
<name>A0A674GKV2_TAEGU</name>
<evidence type="ECO:0000256" key="7">
    <source>
        <dbReference type="ARBA" id="ARBA00023163"/>
    </source>
</evidence>
<dbReference type="CDD" id="cd00086">
    <property type="entry name" value="homeodomain"/>
    <property type="match status" value="1"/>
</dbReference>
<reference evidence="13" key="1">
    <citation type="submission" date="2025-08" db="UniProtKB">
        <authorList>
            <consortium name="Ensembl"/>
        </authorList>
    </citation>
    <scope>IDENTIFICATION</scope>
</reference>
<dbReference type="PROSITE" id="PS50071">
    <property type="entry name" value="HOMEOBOX_2"/>
    <property type="match status" value="1"/>
</dbReference>
<feature type="DNA-binding region" description="Homeobox" evidence="9">
    <location>
        <begin position="33"/>
        <end position="92"/>
    </location>
</feature>
<dbReference type="InterPro" id="IPR009057">
    <property type="entry name" value="Homeodomain-like_sf"/>
</dbReference>
<dbReference type="GO" id="GO:0005634">
    <property type="term" value="C:nucleus"/>
    <property type="evidence" value="ECO:0007669"/>
    <property type="project" value="UniProtKB-SubCell"/>
</dbReference>
<keyword evidence="4" id="KW-0805">Transcription regulation</keyword>
<evidence type="ECO:0000256" key="4">
    <source>
        <dbReference type="ARBA" id="ARBA00023015"/>
    </source>
</evidence>
<dbReference type="Pfam" id="PF00046">
    <property type="entry name" value="Homeodomain"/>
    <property type="match status" value="1"/>
</dbReference>
<dbReference type="InParanoid" id="A0A674GKV2"/>
<dbReference type="Proteomes" id="UP000007754">
    <property type="component" value="Unplaced"/>
</dbReference>
<dbReference type="GeneTree" id="ENSGT00940000164977"/>
<dbReference type="PANTHER" id="PTHR45793:SF22">
    <property type="entry name" value="CONE-ROD HOMEOBOX PROTEIN"/>
    <property type="match status" value="1"/>
</dbReference>
<evidence type="ECO:0000313" key="13">
    <source>
        <dbReference type="Ensembl" id="ENSTGUP00000023071.1"/>
    </source>
</evidence>
<evidence type="ECO:0000256" key="10">
    <source>
        <dbReference type="RuleBase" id="RU000682"/>
    </source>
</evidence>
<evidence type="ECO:0000259" key="12">
    <source>
        <dbReference type="PROSITE" id="PS50071"/>
    </source>
</evidence>
<dbReference type="SUPFAM" id="SSF46689">
    <property type="entry name" value="Homeodomain-like"/>
    <property type="match status" value="1"/>
</dbReference>
<reference evidence="13" key="2">
    <citation type="submission" date="2025-09" db="UniProtKB">
        <authorList>
            <consortium name="Ensembl"/>
        </authorList>
    </citation>
    <scope>IDENTIFICATION</scope>
</reference>
<keyword evidence="6 9" id="KW-0371">Homeobox</keyword>
<feature type="region of interest" description="Disordered" evidence="11">
    <location>
        <begin position="85"/>
        <end position="133"/>
    </location>
</feature>
<dbReference type="PANTHER" id="PTHR45793">
    <property type="entry name" value="HOMEOBOX PROTEIN"/>
    <property type="match status" value="1"/>
</dbReference>
<keyword evidence="8 9" id="KW-0539">Nucleus</keyword>
<evidence type="ECO:0000256" key="11">
    <source>
        <dbReference type="SAM" id="MobiDB-lite"/>
    </source>
</evidence>
<feature type="compositionally biased region" description="Pro residues" evidence="11">
    <location>
        <begin position="112"/>
        <end position="131"/>
    </location>
</feature>
<dbReference type="Ensembl" id="ENSTGUT00000022845.1">
    <property type="protein sequence ID" value="ENSTGUP00000023071.1"/>
    <property type="gene ID" value="ENSTGUG00000023522.1"/>
</dbReference>
<keyword evidence="7" id="KW-0804">Transcription</keyword>
<dbReference type="GO" id="GO:0030154">
    <property type="term" value="P:cell differentiation"/>
    <property type="evidence" value="ECO:0007669"/>
    <property type="project" value="UniProtKB-KW"/>
</dbReference>
<keyword evidence="14" id="KW-1185">Reference proteome</keyword>
<comment type="subcellular location">
    <subcellularLocation>
        <location evidence="1 9 10">Nucleus</location>
    </subcellularLocation>
</comment>
<organism evidence="13 14">
    <name type="scientific">Taeniopygia guttata</name>
    <name type="common">Zebra finch</name>
    <name type="synonym">Poephila guttata</name>
    <dbReference type="NCBI Taxonomy" id="59729"/>
    <lineage>
        <taxon>Eukaryota</taxon>
        <taxon>Metazoa</taxon>
        <taxon>Chordata</taxon>
        <taxon>Craniata</taxon>
        <taxon>Vertebrata</taxon>
        <taxon>Euteleostomi</taxon>
        <taxon>Archelosauria</taxon>
        <taxon>Archosauria</taxon>
        <taxon>Dinosauria</taxon>
        <taxon>Saurischia</taxon>
        <taxon>Theropoda</taxon>
        <taxon>Coelurosauria</taxon>
        <taxon>Aves</taxon>
        <taxon>Neognathae</taxon>
        <taxon>Neoaves</taxon>
        <taxon>Telluraves</taxon>
        <taxon>Australaves</taxon>
        <taxon>Passeriformes</taxon>
        <taxon>Passeroidea</taxon>
        <taxon>Estrildidae</taxon>
        <taxon>Estrildinae</taxon>
        <taxon>Taeniopygia</taxon>
    </lineage>
</organism>
<dbReference type="FunFam" id="1.10.10.60:FF:000142">
    <property type="entry name" value="homeobox protein OTX2 isoform X2"/>
    <property type="match status" value="1"/>
</dbReference>
<evidence type="ECO:0000256" key="6">
    <source>
        <dbReference type="ARBA" id="ARBA00023155"/>
    </source>
</evidence>
<feature type="domain" description="Homeobox" evidence="12">
    <location>
        <begin position="31"/>
        <end position="91"/>
    </location>
</feature>
<keyword evidence="3" id="KW-0221">Differentiation</keyword>
<evidence type="ECO:0000256" key="1">
    <source>
        <dbReference type="ARBA" id="ARBA00004123"/>
    </source>
</evidence>
<evidence type="ECO:0000256" key="2">
    <source>
        <dbReference type="ARBA" id="ARBA00022473"/>
    </source>
</evidence>
<dbReference type="AlphaFoldDB" id="A0A674GKV2"/>
<evidence type="ECO:0000313" key="14">
    <source>
        <dbReference type="Proteomes" id="UP000007754"/>
    </source>
</evidence>
<dbReference type="InterPro" id="IPR017970">
    <property type="entry name" value="Homeobox_CS"/>
</dbReference>
<dbReference type="SMART" id="SM00389">
    <property type="entry name" value="HOX"/>
    <property type="match status" value="1"/>
</dbReference>
<keyword evidence="2" id="KW-0217">Developmental protein</keyword>
<dbReference type="GO" id="GO:0000978">
    <property type="term" value="F:RNA polymerase II cis-regulatory region sequence-specific DNA binding"/>
    <property type="evidence" value="ECO:0007669"/>
    <property type="project" value="TreeGrafter"/>
</dbReference>
<evidence type="ECO:0000256" key="8">
    <source>
        <dbReference type="ARBA" id="ARBA00023242"/>
    </source>
</evidence>
<evidence type="ECO:0000256" key="3">
    <source>
        <dbReference type="ARBA" id="ARBA00022782"/>
    </source>
</evidence>
<accession>A0A674GKV2</accession>
<proteinExistence type="predicted"/>
<dbReference type="InterPro" id="IPR001356">
    <property type="entry name" value="HD"/>
</dbReference>
<sequence>MMSYLKQGHFGVSGLGLELLPPPVGYPGTPRKQRRERTTFTRAQLDVLEALFAKTRYPDIFMREEVALKINLPESRVQVWFKNRRAKCRQQQAQGSGPPKPRPPPKKKSSPPRDPPPEPPPGPFTPPPAPPVSIWSPAALSPLPLPELPGAPPPFRAFPAPGGFAQTYPGYFGGLEPFLPPPAGGLSPLGPPAALGLAAAPAAFGAGPALGFECLELKEPGGGWRGNLGPAECLELKEQSSWKFQVL</sequence>